<dbReference type="PANTHER" id="PTHR22642">
    <property type="entry name" value="IMIDAZOLONEPROPIONASE"/>
    <property type="match status" value="1"/>
</dbReference>
<organism evidence="2 3">
    <name type="scientific">Methylobacterium radiotolerans</name>
    <dbReference type="NCBI Taxonomy" id="31998"/>
    <lineage>
        <taxon>Bacteria</taxon>
        <taxon>Pseudomonadati</taxon>
        <taxon>Pseudomonadota</taxon>
        <taxon>Alphaproteobacteria</taxon>
        <taxon>Hyphomicrobiales</taxon>
        <taxon>Methylobacteriaceae</taxon>
        <taxon>Methylobacterium</taxon>
    </lineage>
</organism>
<dbReference type="Gene3D" id="2.30.40.10">
    <property type="entry name" value="Urease, subunit C, domain 1"/>
    <property type="match status" value="1"/>
</dbReference>
<protein>
    <submittedName>
        <fullName evidence="2">Amidohydrolase YtcJ</fullName>
    </submittedName>
</protein>
<dbReference type="SUPFAM" id="SSF51556">
    <property type="entry name" value="Metallo-dependent hydrolases"/>
    <property type="match status" value="1"/>
</dbReference>
<accession>A0ABV2NHW4</accession>
<dbReference type="EMBL" id="JBEPNW010000002">
    <property type="protein sequence ID" value="MET3866098.1"/>
    <property type="molecule type" value="Genomic_DNA"/>
</dbReference>
<dbReference type="InterPro" id="IPR006311">
    <property type="entry name" value="TAT_signal"/>
</dbReference>
<dbReference type="InterPro" id="IPR013108">
    <property type="entry name" value="Amidohydro_3"/>
</dbReference>
<reference evidence="2 3" key="1">
    <citation type="submission" date="2024-06" db="EMBL/GenBank/DDBJ databases">
        <title>Genomics of switchgrass bacterial isolates.</title>
        <authorList>
            <person name="Shade A."/>
        </authorList>
    </citation>
    <scope>NUCLEOTIDE SEQUENCE [LARGE SCALE GENOMIC DNA]</scope>
    <source>
        <strain evidence="2 3">PvP084</strain>
    </source>
</reference>
<dbReference type="Pfam" id="PF07969">
    <property type="entry name" value="Amidohydro_3"/>
    <property type="match status" value="1"/>
</dbReference>
<feature type="domain" description="Amidohydrolase 3" evidence="1">
    <location>
        <begin position="122"/>
        <end position="616"/>
    </location>
</feature>
<dbReference type="RefSeq" id="WP_209650827.1">
    <property type="nucleotide sequence ID" value="NZ_JBEPNV010000001.1"/>
</dbReference>
<evidence type="ECO:0000313" key="3">
    <source>
        <dbReference type="Proteomes" id="UP001549119"/>
    </source>
</evidence>
<proteinExistence type="predicted"/>
<evidence type="ECO:0000313" key="2">
    <source>
        <dbReference type="EMBL" id="MET3866098.1"/>
    </source>
</evidence>
<dbReference type="CDD" id="cd01300">
    <property type="entry name" value="YtcJ_like"/>
    <property type="match status" value="1"/>
</dbReference>
<dbReference type="SUPFAM" id="SSF51338">
    <property type="entry name" value="Composite domain of metallo-dependent hydrolases"/>
    <property type="match status" value="1"/>
</dbReference>
<evidence type="ECO:0000259" key="1">
    <source>
        <dbReference type="Pfam" id="PF07969"/>
    </source>
</evidence>
<dbReference type="PROSITE" id="PS51318">
    <property type="entry name" value="TAT"/>
    <property type="match status" value="1"/>
</dbReference>
<dbReference type="PANTHER" id="PTHR22642:SF2">
    <property type="entry name" value="PROTEIN LONG AFTER FAR-RED 3"/>
    <property type="match status" value="1"/>
</dbReference>
<sequence>MCVACDWAPHFQAFGGHAVNRRAVLRSGAAMTATAMTATAVTATGMTATALALDRVPTGARAGQGSGRAAAAEPADVVFHNGPVYTVAGPAPWAEAVAVRGNTIVHVGDAAGAMALAGPATQVVDLEGRLLMPGFVEGHTHPFLGAFLTSGVDLQLDDLAQVLAAIEAHARAHPTGPIRGFGWRVDMFPPEGPNRAELDAILPDRPAFFFAIDGHSLWANSRALAMAGVDRDTPDPIPRFSYYARDQKGDPTGYVLEVNAVLELVNAVEPISVAAMGSLLEGWLPKAAAAGITTVFDAGVPPVGSDQAAIIALYAEAEKRGTLPFRVSASYSVKSLPIDDTVEQFNAVRRQVSSEFVHVDIVKIVGDGSQGGYTAWLIEPYADLPDSTGGSPFTEAQWHDLVGAVDAAGFDVHVHACGERTARVALDAIEKAVANNPARDRRHAIAHLVYVEDSDAPRFARLGVTAQFSANWSSADPDTLQNMMARYGAHRASRMYRTRTILRQGGRVSFGTDWPAAGYVSTYEPLKSIQVGVTRQLVGRPDAPVLSPAEERLTVAEAIHANTMGAAYQLRMDDRIGSVEVGKRADLIVLDRNILAIDPHEIHRTAVVLTMMDGVVRHRA</sequence>
<gene>
    <name evidence="2" type="ORF">ABIC20_003407</name>
</gene>
<name>A0ABV2NHW4_9HYPH</name>
<comment type="caution">
    <text evidence="2">The sequence shown here is derived from an EMBL/GenBank/DDBJ whole genome shotgun (WGS) entry which is preliminary data.</text>
</comment>
<dbReference type="InterPro" id="IPR032466">
    <property type="entry name" value="Metal_Hydrolase"/>
</dbReference>
<dbReference type="Proteomes" id="UP001549119">
    <property type="component" value="Unassembled WGS sequence"/>
</dbReference>
<dbReference type="Gene3D" id="3.20.20.140">
    <property type="entry name" value="Metal-dependent hydrolases"/>
    <property type="match status" value="1"/>
</dbReference>
<dbReference type="InterPro" id="IPR011059">
    <property type="entry name" value="Metal-dep_hydrolase_composite"/>
</dbReference>
<dbReference type="InterPro" id="IPR033932">
    <property type="entry name" value="YtcJ-like"/>
</dbReference>
<dbReference type="Gene3D" id="3.10.310.70">
    <property type="match status" value="1"/>
</dbReference>
<keyword evidence="3" id="KW-1185">Reference proteome</keyword>